<feature type="signal peptide" evidence="1">
    <location>
        <begin position="1"/>
        <end position="27"/>
    </location>
</feature>
<accession>W7Y3V8</accession>
<dbReference type="AlphaFoldDB" id="W7Y3V8"/>
<evidence type="ECO:0000313" key="3">
    <source>
        <dbReference type="Proteomes" id="UP000019402"/>
    </source>
</evidence>
<comment type="caution">
    <text evidence="2">The sequence shown here is derived from an EMBL/GenBank/DDBJ whole genome shotgun (WGS) entry which is preliminary data.</text>
</comment>
<organism evidence="2 3">
    <name type="scientific">Saccharicrinis fermentans DSM 9555 = JCM 21142</name>
    <dbReference type="NCBI Taxonomy" id="869213"/>
    <lineage>
        <taxon>Bacteria</taxon>
        <taxon>Pseudomonadati</taxon>
        <taxon>Bacteroidota</taxon>
        <taxon>Bacteroidia</taxon>
        <taxon>Marinilabiliales</taxon>
        <taxon>Marinilabiliaceae</taxon>
        <taxon>Saccharicrinis</taxon>
    </lineage>
</organism>
<keyword evidence="3" id="KW-1185">Reference proteome</keyword>
<reference evidence="2 3" key="1">
    <citation type="journal article" date="2014" name="Genome Announc.">
        <title>Draft Genome Sequence of Cytophaga fermentans JCM 21142T, a Facultative Anaerobe Isolated from Marine Mud.</title>
        <authorList>
            <person name="Starns D."/>
            <person name="Oshima K."/>
            <person name="Suda W."/>
            <person name="Iino T."/>
            <person name="Yuki M."/>
            <person name="Inoue J."/>
            <person name="Kitamura K."/>
            <person name="Iida T."/>
            <person name="Darby A."/>
            <person name="Hattori M."/>
            <person name="Ohkuma M."/>
        </authorList>
    </citation>
    <scope>NUCLEOTIDE SEQUENCE [LARGE SCALE GENOMIC DNA]</scope>
    <source>
        <strain evidence="2 3">JCM 21142</strain>
    </source>
</reference>
<sequence length="78" mass="8676">MYRNIFNKVAAVMLILSAIFSACSEKAKEVKKPNIIFIMSDDHTTQSIGVYGSRLAKLNPTPNIDALAKEGWYLIIAM</sequence>
<dbReference type="Proteomes" id="UP000019402">
    <property type="component" value="Unassembled WGS sequence"/>
</dbReference>
<dbReference type="PROSITE" id="PS51257">
    <property type="entry name" value="PROKAR_LIPOPROTEIN"/>
    <property type="match status" value="1"/>
</dbReference>
<dbReference type="eggNOG" id="COG3119">
    <property type="taxonomic scope" value="Bacteria"/>
</dbReference>
<name>W7Y3V8_9BACT</name>
<dbReference type="SUPFAM" id="SSF53649">
    <property type="entry name" value="Alkaline phosphatase-like"/>
    <property type="match status" value="1"/>
</dbReference>
<protein>
    <submittedName>
        <fullName evidence="2">Arylsulfatase</fullName>
    </submittedName>
</protein>
<dbReference type="RefSeq" id="WP_200871270.1">
    <property type="nucleotide sequence ID" value="NZ_BAMD01000012.1"/>
</dbReference>
<dbReference type="Gene3D" id="3.40.720.10">
    <property type="entry name" value="Alkaline Phosphatase, subunit A"/>
    <property type="match status" value="1"/>
</dbReference>
<evidence type="ECO:0000313" key="2">
    <source>
        <dbReference type="EMBL" id="GAF02717.1"/>
    </source>
</evidence>
<dbReference type="EMBL" id="BAMD01000012">
    <property type="protein sequence ID" value="GAF02717.1"/>
    <property type="molecule type" value="Genomic_DNA"/>
</dbReference>
<proteinExistence type="predicted"/>
<dbReference type="InterPro" id="IPR017850">
    <property type="entry name" value="Alkaline_phosphatase_core_sf"/>
</dbReference>
<evidence type="ECO:0000256" key="1">
    <source>
        <dbReference type="SAM" id="SignalP"/>
    </source>
</evidence>
<gene>
    <name evidence="2" type="ORF">JCM21142_31358</name>
</gene>
<feature type="chain" id="PRO_5004907167" evidence="1">
    <location>
        <begin position="28"/>
        <end position="78"/>
    </location>
</feature>
<keyword evidence="1" id="KW-0732">Signal</keyword>